<gene>
    <name evidence="3" type="ORF">SCHPADRAFT_888471</name>
</gene>
<dbReference type="Proteomes" id="UP000053477">
    <property type="component" value="Unassembled WGS sequence"/>
</dbReference>
<evidence type="ECO:0000256" key="1">
    <source>
        <dbReference type="SAM" id="MobiDB-lite"/>
    </source>
</evidence>
<organism evidence="3 4">
    <name type="scientific">Schizopora paradoxa</name>
    <dbReference type="NCBI Taxonomy" id="27342"/>
    <lineage>
        <taxon>Eukaryota</taxon>
        <taxon>Fungi</taxon>
        <taxon>Dikarya</taxon>
        <taxon>Basidiomycota</taxon>
        <taxon>Agaricomycotina</taxon>
        <taxon>Agaricomycetes</taxon>
        <taxon>Hymenochaetales</taxon>
        <taxon>Schizoporaceae</taxon>
        <taxon>Schizopora</taxon>
    </lineage>
</organism>
<reference evidence="3 4" key="1">
    <citation type="submission" date="2015-04" db="EMBL/GenBank/DDBJ databases">
        <title>Complete genome sequence of Schizopora paradoxa KUC8140, a cosmopolitan wood degrader in East Asia.</title>
        <authorList>
            <consortium name="DOE Joint Genome Institute"/>
            <person name="Min B."/>
            <person name="Park H."/>
            <person name="Jang Y."/>
            <person name="Kim J.-J."/>
            <person name="Kim K.H."/>
            <person name="Pangilinan J."/>
            <person name="Lipzen A."/>
            <person name="Riley R."/>
            <person name="Grigoriev I.V."/>
            <person name="Spatafora J.W."/>
            <person name="Choi I.-G."/>
        </authorList>
    </citation>
    <scope>NUCLEOTIDE SEQUENCE [LARGE SCALE GENOMIC DNA]</scope>
    <source>
        <strain evidence="3 4">KUC8140</strain>
    </source>
</reference>
<dbReference type="EMBL" id="KQ085928">
    <property type="protein sequence ID" value="KLO15563.1"/>
    <property type="molecule type" value="Genomic_DNA"/>
</dbReference>
<keyword evidence="4" id="KW-1185">Reference proteome</keyword>
<evidence type="ECO:0008006" key="5">
    <source>
        <dbReference type="Google" id="ProtNLM"/>
    </source>
</evidence>
<feature type="compositionally biased region" description="Basic and acidic residues" evidence="1">
    <location>
        <begin position="74"/>
        <end position="83"/>
    </location>
</feature>
<proteinExistence type="predicted"/>
<protein>
    <recommendedName>
        <fullName evidence="5">Granulins domain-containing protein</fullName>
    </recommendedName>
</protein>
<dbReference type="AlphaFoldDB" id="A0A0H2S1D5"/>
<feature type="chain" id="PRO_5005201958" description="Granulins domain-containing protein" evidence="2">
    <location>
        <begin position="24"/>
        <end position="136"/>
    </location>
</feature>
<sequence>MSNGGEICGSLCGGLCAVCAASAIWECTVFRACGFGDPNAPCCGGQRGCCPGLKDCCAPSRDGYRSGGGAAAHGESKSAEKESSPSAGSQTLAANTPAQVEDGAMLSTASEAPVSSQPQPQVQMQMSVPQDPQQTT</sequence>
<dbReference type="InParanoid" id="A0A0H2S1D5"/>
<evidence type="ECO:0000313" key="3">
    <source>
        <dbReference type="EMBL" id="KLO15563.1"/>
    </source>
</evidence>
<name>A0A0H2S1D5_9AGAM</name>
<evidence type="ECO:0000313" key="4">
    <source>
        <dbReference type="Proteomes" id="UP000053477"/>
    </source>
</evidence>
<feature type="compositionally biased region" description="Low complexity" evidence="1">
    <location>
        <begin position="113"/>
        <end position="136"/>
    </location>
</feature>
<feature type="signal peptide" evidence="2">
    <location>
        <begin position="1"/>
        <end position="23"/>
    </location>
</feature>
<evidence type="ECO:0000256" key="2">
    <source>
        <dbReference type="SAM" id="SignalP"/>
    </source>
</evidence>
<accession>A0A0H2S1D5</accession>
<keyword evidence="2" id="KW-0732">Signal</keyword>
<feature type="region of interest" description="Disordered" evidence="1">
    <location>
        <begin position="64"/>
        <end position="136"/>
    </location>
</feature>